<gene>
    <name evidence="6" type="ORF">G7058_08730</name>
</gene>
<dbReference type="RefSeq" id="WP_166063169.1">
    <property type="nucleotide sequence ID" value="NZ_CP049889.1"/>
</dbReference>
<dbReference type="InterPro" id="IPR011050">
    <property type="entry name" value="Pectin_lyase_fold/virulence"/>
</dbReference>
<reference evidence="6 7" key="1">
    <citation type="journal article" date="2017" name="Int. J. Syst. Evol. Microbiol.">
        <title>Jeotgalibaca porci sp. nov. and Jeotgalibaca arthritidis sp. nov., isolated from pigs, and emended description of the genus Jeotgalibaca.</title>
        <authorList>
            <person name="Zamora L."/>
            <person name="Perez-Sancho M."/>
            <person name="Dominguez L."/>
            <person name="Fernandez-Garayzabal J.F."/>
            <person name="Vela A.I."/>
        </authorList>
    </citation>
    <scope>NUCLEOTIDE SEQUENCE [LARGE SCALE GENOMIC DNA]</scope>
    <source>
        <strain evidence="6 7">CCUG 69148</strain>
    </source>
</reference>
<feature type="domain" description="Right handed beta helix" evidence="4">
    <location>
        <begin position="292"/>
        <end position="414"/>
    </location>
</feature>
<dbReference type="SUPFAM" id="SSF51126">
    <property type="entry name" value="Pectin lyase-like"/>
    <property type="match status" value="1"/>
</dbReference>
<dbReference type="EMBL" id="CP049889">
    <property type="protein sequence ID" value="QIK52108.1"/>
    <property type="molecule type" value="Genomic_DNA"/>
</dbReference>
<dbReference type="InterPro" id="IPR049169">
    <property type="entry name" value="Glyco_hydro_120_ins"/>
</dbReference>
<dbReference type="Gene3D" id="2.60.40.1180">
    <property type="entry name" value="Golgi alpha-mannosidase II"/>
    <property type="match status" value="1"/>
</dbReference>
<dbReference type="GO" id="GO:0016837">
    <property type="term" value="F:carbon-oxygen lyase activity, acting on polysaccharides"/>
    <property type="evidence" value="ECO:0007669"/>
    <property type="project" value="TreeGrafter"/>
</dbReference>
<evidence type="ECO:0000256" key="3">
    <source>
        <dbReference type="ARBA" id="ARBA00022729"/>
    </source>
</evidence>
<dbReference type="Proteomes" id="UP000501830">
    <property type="component" value="Chromosome"/>
</dbReference>
<evidence type="ECO:0000259" key="4">
    <source>
        <dbReference type="Pfam" id="PF13229"/>
    </source>
</evidence>
<dbReference type="InterPro" id="IPR013780">
    <property type="entry name" value="Glyco_hydro_b"/>
</dbReference>
<evidence type="ECO:0000256" key="2">
    <source>
        <dbReference type="ARBA" id="ARBA00022525"/>
    </source>
</evidence>
<name>A0A6G7WIT7_9LACT</name>
<evidence type="ECO:0000313" key="7">
    <source>
        <dbReference type="Proteomes" id="UP000501830"/>
    </source>
</evidence>
<protein>
    <submittedName>
        <fullName evidence="6">Uncharacterized protein</fullName>
    </submittedName>
</protein>
<evidence type="ECO:0000313" key="6">
    <source>
        <dbReference type="EMBL" id="QIK52108.1"/>
    </source>
</evidence>
<dbReference type="Gene3D" id="2.160.20.10">
    <property type="entry name" value="Single-stranded right-handed beta-helix, Pectin lyase-like"/>
    <property type="match status" value="1"/>
</dbReference>
<dbReference type="AlphaFoldDB" id="A0A6G7WIT7"/>
<keyword evidence="7" id="KW-1185">Reference proteome</keyword>
<proteinExistence type="predicted"/>
<dbReference type="Pfam" id="PF21258">
    <property type="entry name" value="Glyco_hydro_120_ins"/>
    <property type="match status" value="1"/>
</dbReference>
<dbReference type="GeneID" id="94553365"/>
<dbReference type="PANTHER" id="PTHR40088">
    <property type="entry name" value="PECTATE LYASE (EUROFUNG)"/>
    <property type="match status" value="1"/>
</dbReference>
<dbReference type="InterPro" id="IPR052052">
    <property type="entry name" value="Polysaccharide_Lyase_9"/>
</dbReference>
<evidence type="ECO:0000259" key="5">
    <source>
        <dbReference type="Pfam" id="PF21258"/>
    </source>
</evidence>
<dbReference type="GO" id="GO:0005576">
    <property type="term" value="C:extracellular region"/>
    <property type="evidence" value="ECO:0007669"/>
    <property type="project" value="UniProtKB-SubCell"/>
</dbReference>
<dbReference type="InterPro" id="IPR012334">
    <property type="entry name" value="Pectin_lyas_fold"/>
</dbReference>
<dbReference type="InterPro" id="IPR039448">
    <property type="entry name" value="Beta_helix"/>
</dbReference>
<dbReference type="PANTHER" id="PTHR40088:SF2">
    <property type="entry name" value="SECRETED SUGAR HYDROLASE"/>
    <property type="match status" value="1"/>
</dbReference>
<organism evidence="6 7">
    <name type="scientific">Jeotgalibaca porci</name>
    <dbReference type="NCBI Taxonomy" id="1868793"/>
    <lineage>
        <taxon>Bacteria</taxon>
        <taxon>Bacillati</taxon>
        <taxon>Bacillota</taxon>
        <taxon>Bacilli</taxon>
        <taxon>Lactobacillales</taxon>
        <taxon>Carnobacteriaceae</taxon>
        <taxon>Jeotgalibaca</taxon>
    </lineage>
</organism>
<keyword evidence="2" id="KW-0964">Secreted</keyword>
<keyword evidence="3" id="KW-0732">Signal</keyword>
<sequence>MNYHVSMQGNDQASGTLEQPFLTISHAAKVAMPGDTVVVHAGVYREWVNPANGGTFDQRITYKSAGDGEVVITGAERITDWEAEGENVWRTEVPNALFTVRNPYEVELSGDWLFDGDLKAHLGDVYLDYKSLYECGSIAEVKNPEVWSEAKYPEDSLLKWYGEVGPSTTTIWANFGGKDPRTENVEINVRPHCFWPEKSGLDYITVSGFTLRQASPQWAPPTAYQEGLIGPHWSKGWIIENNIISESKSVGVSLGTKIGTGHKKYSGKHKKGGTQREQEVILQALHSGWHKDNVGSHIVRGNVIHDCEQAGIVGHMGCAFSEIYQNHIYNVHHKRLRHGAEVAGIKLHAALDTMISENKIHSSYRGIWLDWQAQGTRINQNILFDNLSEDLFIEVCHGPYMVDNNLFLSPMNFRNMAQGGSFVHNLFAGRFVVQSELSRITPYHFPHETAMAGFSNISSGDDRYYNNIFLGDGETKVDPVPITFFEHLPLKPREVPEDDGKTVMDGVPDDSICYLYPVGLGSYDKHPNAKDKQLWEYTKDDLIALGDAAKDFFVGNAVLPVAMDGNLYLNAALPSNHEPEATVLEKSGFEITTDPTAGTVHVTITDSGFVRGTGAVTVSTDLLGKTYHADMAFEKPDGSAYYFDTDLFGNKRTEMTPGPFEITEAQVFEL</sequence>
<feature type="domain" description="Glycoside hydrolase 120 insertion" evidence="5">
    <location>
        <begin position="78"/>
        <end position="187"/>
    </location>
</feature>
<comment type="subcellular location">
    <subcellularLocation>
        <location evidence="1">Secreted</location>
    </subcellularLocation>
</comment>
<evidence type="ECO:0000256" key="1">
    <source>
        <dbReference type="ARBA" id="ARBA00004613"/>
    </source>
</evidence>
<dbReference type="KEGG" id="jpo:G7058_08730"/>
<accession>A0A6G7WIT7</accession>
<dbReference type="Pfam" id="PF13229">
    <property type="entry name" value="Beta_helix"/>
    <property type="match status" value="1"/>
</dbReference>